<dbReference type="AlphaFoldDB" id="A0A6H5I929"/>
<dbReference type="Gene3D" id="2.20.25.240">
    <property type="match status" value="1"/>
</dbReference>
<feature type="region of interest" description="Disordered" evidence="4">
    <location>
        <begin position="285"/>
        <end position="307"/>
    </location>
</feature>
<evidence type="ECO:0000259" key="6">
    <source>
        <dbReference type="Pfam" id="PF04500"/>
    </source>
</evidence>
<organism evidence="7 8">
    <name type="scientific">Trichogramma brassicae</name>
    <dbReference type="NCBI Taxonomy" id="86971"/>
    <lineage>
        <taxon>Eukaryota</taxon>
        <taxon>Metazoa</taxon>
        <taxon>Ecdysozoa</taxon>
        <taxon>Arthropoda</taxon>
        <taxon>Hexapoda</taxon>
        <taxon>Insecta</taxon>
        <taxon>Pterygota</taxon>
        <taxon>Neoptera</taxon>
        <taxon>Endopterygota</taxon>
        <taxon>Hymenoptera</taxon>
        <taxon>Apocrita</taxon>
        <taxon>Proctotrupomorpha</taxon>
        <taxon>Chalcidoidea</taxon>
        <taxon>Trichogrammatidae</taxon>
        <taxon>Trichogramma</taxon>
    </lineage>
</organism>
<keyword evidence="8" id="KW-1185">Reference proteome</keyword>
<keyword evidence="3" id="KW-0862">Zinc</keyword>
<feature type="compositionally biased region" description="Low complexity" evidence="4">
    <location>
        <begin position="289"/>
        <end position="307"/>
    </location>
</feature>
<accession>A0A6H5I929</accession>
<feature type="domain" description="FLYWCH-type" evidence="6">
    <location>
        <begin position="59"/>
        <end position="106"/>
    </location>
</feature>
<evidence type="ECO:0000256" key="4">
    <source>
        <dbReference type="SAM" id="MobiDB-lite"/>
    </source>
</evidence>
<name>A0A6H5I929_9HYME</name>
<dbReference type="InterPro" id="IPR007588">
    <property type="entry name" value="Znf_FLYWCH"/>
</dbReference>
<protein>
    <recommendedName>
        <fullName evidence="6">FLYWCH-type domain-containing protein</fullName>
    </recommendedName>
</protein>
<evidence type="ECO:0000256" key="3">
    <source>
        <dbReference type="ARBA" id="ARBA00022833"/>
    </source>
</evidence>
<dbReference type="GO" id="GO:0008270">
    <property type="term" value="F:zinc ion binding"/>
    <property type="evidence" value="ECO:0007669"/>
    <property type="project" value="UniProtKB-KW"/>
</dbReference>
<evidence type="ECO:0000313" key="7">
    <source>
        <dbReference type="EMBL" id="CAB0032930.1"/>
    </source>
</evidence>
<dbReference type="EMBL" id="CADCXV010000694">
    <property type="protein sequence ID" value="CAB0032930.1"/>
    <property type="molecule type" value="Genomic_DNA"/>
</dbReference>
<dbReference type="Proteomes" id="UP000479190">
    <property type="component" value="Unassembled WGS sequence"/>
</dbReference>
<reference evidence="7 8" key="1">
    <citation type="submission" date="2020-02" db="EMBL/GenBank/DDBJ databases">
        <authorList>
            <person name="Ferguson B K."/>
        </authorList>
    </citation>
    <scope>NUCLEOTIDE SEQUENCE [LARGE SCALE GENOMIC DNA]</scope>
</reference>
<evidence type="ECO:0000313" key="8">
    <source>
        <dbReference type="Proteomes" id="UP000479190"/>
    </source>
</evidence>
<gene>
    <name evidence="7" type="ORF">TBRA_LOCUS4854</name>
</gene>
<feature type="chain" id="PRO_5026229758" description="FLYWCH-type domain-containing protein" evidence="5">
    <location>
        <begin position="27"/>
        <end position="307"/>
    </location>
</feature>
<keyword evidence="1" id="KW-0479">Metal-binding</keyword>
<dbReference type="Pfam" id="PF04500">
    <property type="entry name" value="FLYWCH"/>
    <property type="match status" value="1"/>
</dbReference>
<sequence length="307" mass="34125">MLLTMRIDSAVLAAQLILVGEADVLGEELEGQIDSAAAGASLYHRGRLLVMEINKSGKSSFLHIDGYIYYKHSNRRNTTRYWRCQKVDSCRARATTTGDGESLTLKTGGLSQDHPTHAPNREAVAALNPLYQCHERKRHNNVIYFTCIGLPALSLSSKNYDYLKKVISESGSLPRLKIKLIILSVIVTQGCPLTSSCNNDRKDFCPPAPNVLHLYATRSRVLTRSECVIVAPRHRPHAPASIPLYRSSTLARKPRAKYDAGVSIVREPRLRSYVERDKRETSIRTADILSLTSPERTSSSSSDGYAQ</sequence>
<keyword evidence="5" id="KW-0732">Signal</keyword>
<evidence type="ECO:0000256" key="2">
    <source>
        <dbReference type="ARBA" id="ARBA00022771"/>
    </source>
</evidence>
<evidence type="ECO:0000256" key="1">
    <source>
        <dbReference type="ARBA" id="ARBA00022723"/>
    </source>
</evidence>
<proteinExistence type="predicted"/>
<feature type="signal peptide" evidence="5">
    <location>
        <begin position="1"/>
        <end position="26"/>
    </location>
</feature>
<keyword evidence="2" id="KW-0863">Zinc-finger</keyword>
<evidence type="ECO:0000256" key="5">
    <source>
        <dbReference type="SAM" id="SignalP"/>
    </source>
</evidence>